<evidence type="ECO:0000259" key="5">
    <source>
        <dbReference type="PROSITE" id="PS51078"/>
    </source>
</evidence>
<dbReference type="Pfam" id="PF01614">
    <property type="entry name" value="IclR_C"/>
    <property type="match status" value="1"/>
</dbReference>
<dbReference type="PROSITE" id="PS51078">
    <property type="entry name" value="ICLR_ED"/>
    <property type="match status" value="1"/>
</dbReference>
<sequence>MVNRTDFVGSLAKGLRVIEAFNADHPRLSVSEAAARTGLDRSTSRRCLLTLHELGYADYDGKYFQLTARVLRLGMGALSALPLPQIVQPWLDQLSEQVAQSVSVALLDETEIVYIARAAQKRVMSIGLMPGSRLPAHCTSMGRVLLASLPEEKARAVIDQSDLSPRTPNSLTDPDEIMARLTQVRSQGYEIIDQEIEMGLRSIAVPVLNAHGRTVAALNLGVAAVQLDAGELKDLYLSQLLRVQAGLRRVLA</sequence>
<dbReference type="Proteomes" id="UP000236752">
    <property type="component" value="Unassembled WGS sequence"/>
</dbReference>
<dbReference type="Gene3D" id="3.30.450.40">
    <property type="match status" value="1"/>
</dbReference>
<keyword evidence="7" id="KW-1185">Reference proteome</keyword>
<dbReference type="InterPro" id="IPR036388">
    <property type="entry name" value="WH-like_DNA-bd_sf"/>
</dbReference>
<dbReference type="OrthoDB" id="9807558at2"/>
<keyword evidence="1" id="KW-0805">Transcription regulation</keyword>
<dbReference type="InterPro" id="IPR036390">
    <property type="entry name" value="WH_DNA-bd_sf"/>
</dbReference>
<dbReference type="InterPro" id="IPR029016">
    <property type="entry name" value="GAF-like_dom_sf"/>
</dbReference>
<dbReference type="PANTHER" id="PTHR30136">
    <property type="entry name" value="HELIX-TURN-HELIX TRANSCRIPTIONAL REGULATOR, ICLR FAMILY"/>
    <property type="match status" value="1"/>
</dbReference>
<feature type="domain" description="IclR-ED" evidence="5">
    <location>
        <begin position="69"/>
        <end position="252"/>
    </location>
</feature>
<organism evidence="6 7">
    <name type="scientific">Thalassococcus halodurans</name>
    <dbReference type="NCBI Taxonomy" id="373675"/>
    <lineage>
        <taxon>Bacteria</taxon>
        <taxon>Pseudomonadati</taxon>
        <taxon>Pseudomonadota</taxon>
        <taxon>Alphaproteobacteria</taxon>
        <taxon>Rhodobacterales</taxon>
        <taxon>Roseobacteraceae</taxon>
        <taxon>Thalassococcus</taxon>
    </lineage>
</organism>
<dbReference type="InterPro" id="IPR012794">
    <property type="entry name" value="PcaR_PcaU"/>
</dbReference>
<dbReference type="SMART" id="SM00346">
    <property type="entry name" value="HTH_ICLR"/>
    <property type="match status" value="1"/>
</dbReference>
<dbReference type="Pfam" id="PF09339">
    <property type="entry name" value="HTH_IclR"/>
    <property type="match status" value="1"/>
</dbReference>
<dbReference type="GO" id="GO:0045892">
    <property type="term" value="P:negative regulation of DNA-templated transcription"/>
    <property type="evidence" value="ECO:0007669"/>
    <property type="project" value="TreeGrafter"/>
</dbReference>
<name>A0A1H5X8P4_9RHOB</name>
<dbReference type="PANTHER" id="PTHR30136:SF34">
    <property type="entry name" value="TRANSCRIPTIONAL REGULATOR"/>
    <property type="match status" value="1"/>
</dbReference>
<evidence type="ECO:0000256" key="1">
    <source>
        <dbReference type="ARBA" id="ARBA00023015"/>
    </source>
</evidence>
<dbReference type="Gene3D" id="1.10.10.10">
    <property type="entry name" value="Winged helix-like DNA-binding domain superfamily/Winged helix DNA-binding domain"/>
    <property type="match status" value="1"/>
</dbReference>
<evidence type="ECO:0000259" key="4">
    <source>
        <dbReference type="PROSITE" id="PS51077"/>
    </source>
</evidence>
<evidence type="ECO:0000313" key="6">
    <source>
        <dbReference type="EMBL" id="SEG08013.1"/>
    </source>
</evidence>
<dbReference type="GO" id="GO:0003677">
    <property type="term" value="F:DNA binding"/>
    <property type="evidence" value="ECO:0007669"/>
    <property type="project" value="UniProtKB-KW"/>
</dbReference>
<dbReference type="SUPFAM" id="SSF55781">
    <property type="entry name" value="GAF domain-like"/>
    <property type="match status" value="1"/>
</dbReference>
<keyword evidence="3" id="KW-0804">Transcription</keyword>
<accession>A0A1H5X8P4</accession>
<proteinExistence type="predicted"/>
<gene>
    <name evidence="6" type="ORF">SAMN04488045_1767</name>
</gene>
<evidence type="ECO:0000256" key="2">
    <source>
        <dbReference type="ARBA" id="ARBA00023125"/>
    </source>
</evidence>
<dbReference type="EMBL" id="FNUZ01000002">
    <property type="protein sequence ID" value="SEG08013.1"/>
    <property type="molecule type" value="Genomic_DNA"/>
</dbReference>
<dbReference type="PROSITE" id="PS51077">
    <property type="entry name" value="HTH_ICLR"/>
    <property type="match status" value="1"/>
</dbReference>
<dbReference type="GO" id="GO:0045893">
    <property type="term" value="P:positive regulation of DNA-templated transcription"/>
    <property type="evidence" value="ECO:0007669"/>
    <property type="project" value="InterPro"/>
</dbReference>
<dbReference type="SUPFAM" id="SSF46785">
    <property type="entry name" value="Winged helix' DNA-binding domain"/>
    <property type="match status" value="1"/>
</dbReference>
<dbReference type="InterPro" id="IPR005471">
    <property type="entry name" value="Tscrpt_reg_IclR_N"/>
</dbReference>
<dbReference type="NCBIfam" id="TIGR02431">
    <property type="entry name" value="pcaR_pcaU"/>
    <property type="match status" value="1"/>
</dbReference>
<dbReference type="GO" id="GO:0003700">
    <property type="term" value="F:DNA-binding transcription factor activity"/>
    <property type="evidence" value="ECO:0007669"/>
    <property type="project" value="TreeGrafter"/>
</dbReference>
<dbReference type="InterPro" id="IPR014757">
    <property type="entry name" value="Tscrpt_reg_IclR_C"/>
</dbReference>
<dbReference type="RefSeq" id="WP_103910339.1">
    <property type="nucleotide sequence ID" value="NZ_FNUZ01000002.1"/>
</dbReference>
<dbReference type="AlphaFoldDB" id="A0A1H5X8P4"/>
<evidence type="ECO:0000313" key="7">
    <source>
        <dbReference type="Proteomes" id="UP000236752"/>
    </source>
</evidence>
<keyword evidence="2" id="KW-0238">DNA-binding</keyword>
<protein>
    <submittedName>
        <fullName evidence="6">Transcriptional regulator, IclR family</fullName>
    </submittedName>
</protein>
<feature type="domain" description="HTH iclR-type" evidence="4">
    <location>
        <begin position="8"/>
        <end position="75"/>
    </location>
</feature>
<reference evidence="6 7" key="1">
    <citation type="submission" date="2016-10" db="EMBL/GenBank/DDBJ databases">
        <authorList>
            <person name="de Groot N.N."/>
        </authorList>
    </citation>
    <scope>NUCLEOTIDE SEQUENCE [LARGE SCALE GENOMIC DNA]</scope>
    <source>
        <strain evidence="6 7">DSM 26915</strain>
    </source>
</reference>
<dbReference type="GO" id="GO:0046278">
    <property type="term" value="P:3,4-dihydroxybenzoate metabolic process"/>
    <property type="evidence" value="ECO:0007669"/>
    <property type="project" value="InterPro"/>
</dbReference>
<dbReference type="InterPro" id="IPR050707">
    <property type="entry name" value="HTH_MetabolicPath_Reg"/>
</dbReference>
<evidence type="ECO:0000256" key="3">
    <source>
        <dbReference type="ARBA" id="ARBA00023163"/>
    </source>
</evidence>